<proteinExistence type="predicted"/>
<dbReference type="AlphaFoldDB" id="A0A914ZAW3"/>
<dbReference type="Pfam" id="PF05742">
    <property type="entry name" value="TANGO2"/>
    <property type="match status" value="1"/>
</dbReference>
<dbReference type="WBParaSite" id="PSU_v2.g8902.t1">
    <property type="protein sequence ID" value="PSU_v2.g8902.t1"/>
    <property type="gene ID" value="PSU_v2.g8902"/>
</dbReference>
<sequence>MIEALIQSVATDSILCEPDPQLELQRGKPREAIKFLTSLFVKQPSFIDYGTRSHSILLVDHKDSAIFFEKRLISGKNFDGNWETTVERFNFD</sequence>
<dbReference type="InterPro" id="IPR008551">
    <property type="entry name" value="TANGO2"/>
</dbReference>
<accession>A0A914ZAW3</accession>
<organism evidence="1 2">
    <name type="scientific">Panagrolaimus superbus</name>
    <dbReference type="NCBI Taxonomy" id="310955"/>
    <lineage>
        <taxon>Eukaryota</taxon>
        <taxon>Metazoa</taxon>
        <taxon>Ecdysozoa</taxon>
        <taxon>Nematoda</taxon>
        <taxon>Chromadorea</taxon>
        <taxon>Rhabditida</taxon>
        <taxon>Tylenchina</taxon>
        <taxon>Panagrolaimomorpha</taxon>
        <taxon>Panagrolaimoidea</taxon>
        <taxon>Panagrolaimidae</taxon>
        <taxon>Panagrolaimus</taxon>
    </lineage>
</organism>
<evidence type="ECO:0000313" key="1">
    <source>
        <dbReference type="Proteomes" id="UP000887577"/>
    </source>
</evidence>
<evidence type="ECO:0000313" key="2">
    <source>
        <dbReference type="WBParaSite" id="PSU_v2.g8902.t1"/>
    </source>
</evidence>
<reference evidence="2" key="1">
    <citation type="submission" date="2022-11" db="UniProtKB">
        <authorList>
            <consortium name="WormBaseParasite"/>
        </authorList>
    </citation>
    <scope>IDENTIFICATION</scope>
</reference>
<keyword evidence="1" id="KW-1185">Reference proteome</keyword>
<name>A0A914ZAW3_9BILA</name>
<protein>
    <submittedName>
        <fullName evidence="2">Uncharacterized protein</fullName>
    </submittedName>
</protein>
<dbReference type="Proteomes" id="UP000887577">
    <property type="component" value="Unplaced"/>
</dbReference>